<keyword evidence="1" id="KW-0472">Membrane</keyword>
<feature type="transmembrane region" description="Helical" evidence="1">
    <location>
        <begin position="6"/>
        <end position="28"/>
    </location>
</feature>
<evidence type="ECO:0000256" key="1">
    <source>
        <dbReference type="SAM" id="Phobius"/>
    </source>
</evidence>
<evidence type="ECO:0000313" key="3">
    <source>
        <dbReference type="Proteomes" id="UP000028961"/>
    </source>
</evidence>
<dbReference type="Proteomes" id="UP000028961">
    <property type="component" value="Segment"/>
</dbReference>
<keyword evidence="1" id="KW-1133">Transmembrane helix</keyword>
<dbReference type="EMBL" id="KM190144">
    <property type="protein sequence ID" value="AII27645.1"/>
    <property type="molecule type" value="Genomic_DNA"/>
</dbReference>
<name>A0A076G6N3_9CAUD</name>
<dbReference type="OrthoDB" id="20995at10239"/>
<evidence type="ECO:0000313" key="2">
    <source>
        <dbReference type="EMBL" id="AII27645.1"/>
    </source>
</evidence>
<protein>
    <submittedName>
        <fullName evidence="2">Putative membrane protein</fullName>
    </submittedName>
</protein>
<keyword evidence="3" id="KW-1185">Reference proteome</keyword>
<dbReference type="RefSeq" id="YP_009111176.1">
    <property type="nucleotide sequence ID" value="NC_025830.1"/>
</dbReference>
<proteinExistence type="predicted"/>
<keyword evidence="1" id="KW-0812">Transmembrane</keyword>
<gene>
    <name evidence="2" type="ORF">Av05_00102</name>
</gene>
<accession>A0A076G6N3</accession>
<dbReference type="KEGG" id="vg:22475443"/>
<dbReference type="GeneID" id="22475443"/>
<organism evidence="2 3">
    <name type="scientific">Escherichia phage Av-05</name>
    <dbReference type="NCBI Taxonomy" id="1527519"/>
    <lineage>
        <taxon>Viruses</taxon>
        <taxon>Duplodnaviria</taxon>
        <taxon>Heunggongvirae</taxon>
        <taxon>Uroviricota</taxon>
        <taxon>Caudoviricetes</taxon>
        <taxon>Vequintavirinae</taxon>
        <taxon>Avunavirus</taxon>
        <taxon>Avunavirus Av05</taxon>
    </lineage>
</organism>
<sequence length="104" mass="12189">MSIDLFAILKAVWGVLTFFLVGVLKLTYSDYKKTQQRLDELDRDIIRIKAEMVTKEKLDEILDKKLKAVRDDVSDFRKDLKEDVSSLRVDLIDQLKILIESQMK</sequence>
<reference evidence="2 3" key="1">
    <citation type="journal article" date="2015" name="Genome Announc.">
        <title>Genomic Analysis of Broad-Host-Range Enterobacteriophage Av-05.</title>
        <authorList>
            <person name="Amarillas L."/>
            <person name="Lopez-Cuevas O."/>
            <person name="Leon-Felix J."/>
            <person name="Castro-Del Campo N."/>
            <person name="Gerba C.P."/>
            <person name="Chaidez C."/>
        </authorList>
    </citation>
    <scope>NUCLEOTIDE SEQUENCE [LARGE SCALE GENOMIC DNA]</scope>
</reference>